<comment type="caution">
    <text evidence="1">The sequence shown here is derived from an EMBL/GenBank/DDBJ whole genome shotgun (WGS) entry which is preliminary data.</text>
</comment>
<protein>
    <recommendedName>
        <fullName evidence="3">Transmembrane protein</fullName>
    </recommendedName>
</protein>
<accession>A0A9D4H353</accession>
<dbReference type="Proteomes" id="UP000828390">
    <property type="component" value="Unassembled WGS sequence"/>
</dbReference>
<evidence type="ECO:0000313" key="2">
    <source>
        <dbReference type="Proteomes" id="UP000828390"/>
    </source>
</evidence>
<reference evidence="1" key="2">
    <citation type="submission" date="2020-11" db="EMBL/GenBank/DDBJ databases">
        <authorList>
            <person name="McCartney M.A."/>
            <person name="Auch B."/>
            <person name="Kono T."/>
            <person name="Mallez S."/>
            <person name="Becker A."/>
            <person name="Gohl D.M."/>
            <person name="Silverstein K.A.T."/>
            <person name="Koren S."/>
            <person name="Bechman K.B."/>
            <person name="Herman A."/>
            <person name="Abrahante J.E."/>
            <person name="Garbe J."/>
        </authorList>
    </citation>
    <scope>NUCLEOTIDE SEQUENCE</scope>
    <source>
        <strain evidence="1">Duluth1</strain>
        <tissue evidence="1">Whole animal</tissue>
    </source>
</reference>
<dbReference type="EMBL" id="JAIWYP010000005">
    <property type="protein sequence ID" value="KAH3827487.1"/>
    <property type="molecule type" value="Genomic_DNA"/>
</dbReference>
<name>A0A9D4H353_DREPO</name>
<dbReference type="PANTHER" id="PTHR22168:SF8">
    <property type="entry name" value="TRANSMEMBRANE PROTEIN 26"/>
    <property type="match status" value="1"/>
</dbReference>
<sequence length="138" mass="16176">MFTRVQVRFEVRIPIKLTADQWIRTLEQLLLLVLILCRWLLPRGRLSHDQLSQLLLVYIGTAADIVEFFEAFKEKEVTSLASRVFRLLCFLTSFACLRSFCLMTCLACLWCILIDDLLRVLTVFLFDDLLHVLTVFFV</sequence>
<keyword evidence="2" id="KW-1185">Reference proteome</keyword>
<dbReference type="InterPro" id="IPR019169">
    <property type="entry name" value="Transmembrane_26"/>
</dbReference>
<dbReference type="PANTHER" id="PTHR22168">
    <property type="entry name" value="TMEM26 PROTEIN"/>
    <property type="match status" value="1"/>
</dbReference>
<dbReference type="AlphaFoldDB" id="A0A9D4H353"/>
<dbReference type="Pfam" id="PF09772">
    <property type="entry name" value="Tmem26"/>
    <property type="match status" value="1"/>
</dbReference>
<evidence type="ECO:0008006" key="3">
    <source>
        <dbReference type="Google" id="ProtNLM"/>
    </source>
</evidence>
<gene>
    <name evidence="1" type="ORF">DPMN_129422</name>
</gene>
<organism evidence="1 2">
    <name type="scientific">Dreissena polymorpha</name>
    <name type="common">Zebra mussel</name>
    <name type="synonym">Mytilus polymorpha</name>
    <dbReference type="NCBI Taxonomy" id="45954"/>
    <lineage>
        <taxon>Eukaryota</taxon>
        <taxon>Metazoa</taxon>
        <taxon>Spiralia</taxon>
        <taxon>Lophotrochozoa</taxon>
        <taxon>Mollusca</taxon>
        <taxon>Bivalvia</taxon>
        <taxon>Autobranchia</taxon>
        <taxon>Heteroconchia</taxon>
        <taxon>Euheterodonta</taxon>
        <taxon>Imparidentia</taxon>
        <taxon>Neoheterodontei</taxon>
        <taxon>Myida</taxon>
        <taxon>Dreissenoidea</taxon>
        <taxon>Dreissenidae</taxon>
        <taxon>Dreissena</taxon>
    </lineage>
</organism>
<reference evidence="1" key="1">
    <citation type="journal article" date="2019" name="bioRxiv">
        <title>The Genome of the Zebra Mussel, Dreissena polymorpha: A Resource for Invasive Species Research.</title>
        <authorList>
            <person name="McCartney M.A."/>
            <person name="Auch B."/>
            <person name="Kono T."/>
            <person name="Mallez S."/>
            <person name="Zhang Y."/>
            <person name="Obille A."/>
            <person name="Becker A."/>
            <person name="Abrahante J.E."/>
            <person name="Garbe J."/>
            <person name="Badalamenti J.P."/>
            <person name="Herman A."/>
            <person name="Mangelson H."/>
            <person name="Liachko I."/>
            <person name="Sullivan S."/>
            <person name="Sone E.D."/>
            <person name="Koren S."/>
            <person name="Silverstein K.A.T."/>
            <person name="Beckman K.B."/>
            <person name="Gohl D.M."/>
        </authorList>
    </citation>
    <scope>NUCLEOTIDE SEQUENCE</scope>
    <source>
        <strain evidence="1">Duluth1</strain>
        <tissue evidence="1">Whole animal</tissue>
    </source>
</reference>
<evidence type="ECO:0000313" key="1">
    <source>
        <dbReference type="EMBL" id="KAH3827487.1"/>
    </source>
</evidence>
<proteinExistence type="predicted"/>